<feature type="active site" description="Nucleophile" evidence="5">
    <location>
        <position position="14"/>
    </location>
</feature>
<evidence type="ECO:0000259" key="6">
    <source>
        <dbReference type="Pfam" id="PF01323"/>
    </source>
</evidence>
<accession>A0A9P6VP91</accession>
<dbReference type="GO" id="GO:0006749">
    <property type="term" value="P:glutathione metabolic process"/>
    <property type="evidence" value="ECO:0007669"/>
    <property type="project" value="TreeGrafter"/>
</dbReference>
<evidence type="ECO:0000256" key="5">
    <source>
        <dbReference type="PIRSR" id="PIRSR006386-1"/>
    </source>
</evidence>
<evidence type="ECO:0000313" key="8">
    <source>
        <dbReference type="Proteomes" id="UP000785200"/>
    </source>
</evidence>
<dbReference type="GO" id="GO:0004364">
    <property type="term" value="F:glutathione transferase activity"/>
    <property type="evidence" value="ECO:0007669"/>
    <property type="project" value="UniProtKB-UniRule"/>
</dbReference>
<comment type="similarity">
    <text evidence="1 4">Belongs to the GST superfamily. Kappa family.</text>
</comment>
<gene>
    <name evidence="7" type="ORF">D0Z07_1776</name>
</gene>
<reference evidence="7" key="1">
    <citation type="submission" date="2019-07" db="EMBL/GenBank/DDBJ databases">
        <title>Hyphodiscus hymeniophilus genome sequencing and assembly.</title>
        <authorList>
            <person name="Kramer G."/>
            <person name="Nodwell J."/>
        </authorList>
    </citation>
    <scope>NUCLEOTIDE SEQUENCE</scope>
    <source>
        <strain evidence="7">ATCC 34498</strain>
    </source>
</reference>
<protein>
    <recommendedName>
        <fullName evidence="4">Glutathione S-transferase kappa</fullName>
        <ecNumber evidence="4">2.5.1.18</ecNumber>
    </recommendedName>
</protein>
<dbReference type="InterPro" id="IPR051924">
    <property type="entry name" value="GST_Kappa/NadH"/>
</dbReference>
<dbReference type="OrthoDB" id="4664297at2759"/>
<comment type="catalytic activity">
    <reaction evidence="3 4">
        <text>RX + glutathione = an S-substituted glutathione + a halide anion + H(+)</text>
        <dbReference type="Rhea" id="RHEA:16437"/>
        <dbReference type="ChEBI" id="CHEBI:15378"/>
        <dbReference type="ChEBI" id="CHEBI:16042"/>
        <dbReference type="ChEBI" id="CHEBI:17792"/>
        <dbReference type="ChEBI" id="CHEBI:57925"/>
        <dbReference type="ChEBI" id="CHEBI:90779"/>
        <dbReference type="EC" id="2.5.1.18"/>
    </reaction>
</comment>
<evidence type="ECO:0000256" key="3">
    <source>
        <dbReference type="ARBA" id="ARBA00047960"/>
    </source>
</evidence>
<dbReference type="EC" id="2.5.1.18" evidence="4"/>
<organism evidence="7 8">
    <name type="scientific">Hyphodiscus hymeniophilus</name>
    <dbReference type="NCBI Taxonomy" id="353542"/>
    <lineage>
        <taxon>Eukaryota</taxon>
        <taxon>Fungi</taxon>
        <taxon>Dikarya</taxon>
        <taxon>Ascomycota</taxon>
        <taxon>Pezizomycotina</taxon>
        <taxon>Leotiomycetes</taxon>
        <taxon>Helotiales</taxon>
        <taxon>Hyphodiscaceae</taxon>
        <taxon>Hyphodiscus</taxon>
    </lineage>
</organism>
<dbReference type="SUPFAM" id="SSF52833">
    <property type="entry name" value="Thioredoxin-like"/>
    <property type="match status" value="1"/>
</dbReference>
<dbReference type="GO" id="GO:0005739">
    <property type="term" value="C:mitochondrion"/>
    <property type="evidence" value="ECO:0007669"/>
    <property type="project" value="TreeGrafter"/>
</dbReference>
<dbReference type="InterPro" id="IPR036249">
    <property type="entry name" value="Thioredoxin-like_sf"/>
</dbReference>
<dbReference type="InterPro" id="IPR014440">
    <property type="entry name" value="HCCAis_GSTk"/>
</dbReference>
<keyword evidence="2 4" id="KW-0808">Transferase</keyword>
<sequence>MPPPKLKLYVDTVSPFAYVAYYILRHDPVFSKCEVTFVPILLGGVMKACGNTAPINIKNKDKWIEVERLRWAKAFNIPMKPDAPEGFPPKTLTMMRALCALTALHPGDEAQKPLTDCLDALYEAYWVHHKKTDEKDVLAQLLSDVLGKQEAEKGMHLIIGNDGDQADKYAVLEMAGKEGKAILSKNTDVAFADGAFGLPWFVATNSKSETEKFWGVDHLAQVTQHLGLEKPKMGGWTSLL</sequence>
<dbReference type="InterPro" id="IPR001853">
    <property type="entry name" value="DSBA-like_thioredoxin_dom"/>
</dbReference>
<evidence type="ECO:0000256" key="4">
    <source>
        <dbReference type="PIRNR" id="PIRNR006386"/>
    </source>
</evidence>
<name>A0A9P6VP91_9HELO</name>
<comment type="caution">
    <text evidence="7">The sequence shown here is derived from an EMBL/GenBank/DDBJ whole genome shotgun (WGS) entry which is preliminary data.</text>
</comment>
<evidence type="ECO:0000256" key="2">
    <source>
        <dbReference type="ARBA" id="ARBA00022679"/>
    </source>
</evidence>
<dbReference type="EMBL" id="VNKQ01000004">
    <property type="protein sequence ID" value="KAG0651324.1"/>
    <property type="molecule type" value="Genomic_DNA"/>
</dbReference>
<dbReference type="PANTHER" id="PTHR42943:SF2">
    <property type="entry name" value="GLUTATHIONE S-TRANSFERASE KAPPA 1"/>
    <property type="match status" value="1"/>
</dbReference>
<keyword evidence="8" id="KW-1185">Reference proteome</keyword>
<evidence type="ECO:0000313" key="7">
    <source>
        <dbReference type="EMBL" id="KAG0651324.1"/>
    </source>
</evidence>
<dbReference type="Proteomes" id="UP000785200">
    <property type="component" value="Unassembled WGS sequence"/>
</dbReference>
<dbReference type="FunFam" id="3.40.30.10:FF:000096">
    <property type="entry name" value="Glutathione S-transferase kappa"/>
    <property type="match status" value="1"/>
</dbReference>
<evidence type="ECO:0000256" key="1">
    <source>
        <dbReference type="ARBA" id="ARBA00006494"/>
    </source>
</evidence>
<dbReference type="Pfam" id="PF01323">
    <property type="entry name" value="DSBA"/>
    <property type="match status" value="1"/>
</dbReference>
<feature type="domain" description="DSBA-like thioredoxin" evidence="6">
    <location>
        <begin position="6"/>
        <end position="226"/>
    </location>
</feature>
<dbReference type="AlphaFoldDB" id="A0A9P6VP91"/>
<dbReference type="PIRSF" id="PIRSF006386">
    <property type="entry name" value="HCCAis_GSTk"/>
    <property type="match status" value="1"/>
</dbReference>
<dbReference type="GO" id="GO:0004602">
    <property type="term" value="F:glutathione peroxidase activity"/>
    <property type="evidence" value="ECO:0007669"/>
    <property type="project" value="TreeGrafter"/>
</dbReference>
<dbReference type="GO" id="GO:0005777">
    <property type="term" value="C:peroxisome"/>
    <property type="evidence" value="ECO:0007669"/>
    <property type="project" value="TreeGrafter"/>
</dbReference>
<dbReference type="PANTHER" id="PTHR42943">
    <property type="entry name" value="GLUTATHIONE S-TRANSFERASE KAPPA"/>
    <property type="match status" value="1"/>
</dbReference>
<proteinExistence type="inferred from homology"/>
<dbReference type="Gene3D" id="3.40.30.10">
    <property type="entry name" value="Glutaredoxin"/>
    <property type="match status" value="1"/>
</dbReference>